<dbReference type="WBParaSite" id="ACAC_0001041401-mRNA-1">
    <property type="protein sequence ID" value="ACAC_0001041401-mRNA-1"/>
    <property type="gene ID" value="ACAC_0001041401"/>
</dbReference>
<evidence type="ECO:0000313" key="3">
    <source>
        <dbReference type="WBParaSite" id="ACAC_0001041401-mRNA-1"/>
    </source>
</evidence>
<feature type="compositionally biased region" description="Acidic residues" evidence="1">
    <location>
        <begin position="123"/>
        <end position="180"/>
    </location>
</feature>
<proteinExistence type="predicted"/>
<accession>A0A0K0DH03</accession>
<organism evidence="2 3">
    <name type="scientific">Angiostrongylus cantonensis</name>
    <name type="common">Rat lungworm</name>
    <dbReference type="NCBI Taxonomy" id="6313"/>
    <lineage>
        <taxon>Eukaryota</taxon>
        <taxon>Metazoa</taxon>
        <taxon>Ecdysozoa</taxon>
        <taxon>Nematoda</taxon>
        <taxon>Chromadorea</taxon>
        <taxon>Rhabditida</taxon>
        <taxon>Rhabditina</taxon>
        <taxon>Rhabditomorpha</taxon>
        <taxon>Strongyloidea</taxon>
        <taxon>Metastrongylidae</taxon>
        <taxon>Angiostrongylus</taxon>
    </lineage>
</organism>
<protein>
    <submittedName>
        <fullName evidence="3">Uncharacterized protein</fullName>
    </submittedName>
</protein>
<evidence type="ECO:0000313" key="2">
    <source>
        <dbReference type="Proteomes" id="UP000035642"/>
    </source>
</evidence>
<reference evidence="3" key="2">
    <citation type="submission" date="2017-02" db="UniProtKB">
        <authorList>
            <consortium name="WormBaseParasite"/>
        </authorList>
    </citation>
    <scope>IDENTIFICATION</scope>
</reference>
<keyword evidence="2" id="KW-1185">Reference proteome</keyword>
<evidence type="ECO:0000256" key="1">
    <source>
        <dbReference type="SAM" id="MobiDB-lite"/>
    </source>
</evidence>
<sequence>MSAVEERTAEKRPLNDKDDGNEVAVKEPRLENGKTEWVSAGLLLTGADVGLGVDASYLALPVTSDSSPSATHRDDPRASASITTGNRRVATPLTRERARQCVRRGSGGDGTRGRRQARRVDIEAVDGEEEDDDEDVDDEEVHDESSEGEGEGSEGEGDDDEGDSGEEEDGDDAEGGEESD</sequence>
<reference evidence="2" key="1">
    <citation type="submission" date="2012-09" db="EMBL/GenBank/DDBJ databases">
        <authorList>
            <person name="Martin A.A."/>
        </authorList>
    </citation>
    <scope>NUCLEOTIDE SEQUENCE</scope>
</reference>
<name>A0A0K0DH03_ANGCA</name>
<feature type="region of interest" description="Disordered" evidence="1">
    <location>
        <begin position="1"/>
        <end position="32"/>
    </location>
</feature>
<dbReference type="AlphaFoldDB" id="A0A0K0DH03"/>
<feature type="region of interest" description="Disordered" evidence="1">
    <location>
        <begin position="61"/>
        <end position="180"/>
    </location>
</feature>
<dbReference type="Proteomes" id="UP000035642">
    <property type="component" value="Unassembled WGS sequence"/>
</dbReference>